<accession>A0A8E2EP50</accession>
<organism evidence="1 2">
    <name type="scientific">Glonium stellatum</name>
    <dbReference type="NCBI Taxonomy" id="574774"/>
    <lineage>
        <taxon>Eukaryota</taxon>
        <taxon>Fungi</taxon>
        <taxon>Dikarya</taxon>
        <taxon>Ascomycota</taxon>
        <taxon>Pezizomycotina</taxon>
        <taxon>Dothideomycetes</taxon>
        <taxon>Pleosporomycetidae</taxon>
        <taxon>Gloniales</taxon>
        <taxon>Gloniaceae</taxon>
        <taxon>Glonium</taxon>
    </lineage>
</organism>
<dbReference type="AlphaFoldDB" id="A0A8E2EP50"/>
<reference evidence="1 2" key="1">
    <citation type="journal article" date="2016" name="Nat. Commun.">
        <title>Ectomycorrhizal ecology is imprinted in the genome of the dominant symbiotic fungus Cenococcum geophilum.</title>
        <authorList>
            <consortium name="DOE Joint Genome Institute"/>
            <person name="Peter M."/>
            <person name="Kohler A."/>
            <person name="Ohm R.A."/>
            <person name="Kuo A."/>
            <person name="Krutzmann J."/>
            <person name="Morin E."/>
            <person name="Arend M."/>
            <person name="Barry K.W."/>
            <person name="Binder M."/>
            <person name="Choi C."/>
            <person name="Clum A."/>
            <person name="Copeland A."/>
            <person name="Grisel N."/>
            <person name="Haridas S."/>
            <person name="Kipfer T."/>
            <person name="LaButti K."/>
            <person name="Lindquist E."/>
            <person name="Lipzen A."/>
            <person name="Maire R."/>
            <person name="Meier B."/>
            <person name="Mihaltcheva S."/>
            <person name="Molinier V."/>
            <person name="Murat C."/>
            <person name="Poggeler S."/>
            <person name="Quandt C.A."/>
            <person name="Sperisen C."/>
            <person name="Tritt A."/>
            <person name="Tisserant E."/>
            <person name="Crous P.W."/>
            <person name="Henrissat B."/>
            <person name="Nehls U."/>
            <person name="Egli S."/>
            <person name="Spatafora J.W."/>
            <person name="Grigoriev I.V."/>
            <person name="Martin F.M."/>
        </authorList>
    </citation>
    <scope>NUCLEOTIDE SEQUENCE [LARGE SCALE GENOMIC DNA]</scope>
    <source>
        <strain evidence="1 2">CBS 207.34</strain>
    </source>
</reference>
<protein>
    <submittedName>
        <fullName evidence="1">Uncharacterized protein</fullName>
    </submittedName>
</protein>
<keyword evidence="2" id="KW-1185">Reference proteome</keyword>
<dbReference type="EMBL" id="KV750973">
    <property type="protein sequence ID" value="OCL02317.1"/>
    <property type="molecule type" value="Genomic_DNA"/>
</dbReference>
<proteinExistence type="predicted"/>
<evidence type="ECO:0000313" key="1">
    <source>
        <dbReference type="EMBL" id="OCL02317.1"/>
    </source>
</evidence>
<sequence length="147" mass="14651">THATLKNSPPTLRFSLRTRTSLRGTGVRFACARVCVRGSAPAGGGQGPITGASGALRRKDERVGFFRCAVRSSLVACRLTICCSAALLLCYSSATLLTEQRHGPKTGRGSLGRRGCAALLLVVVMGGSCGVGGGNGGNGGSGGGGGA</sequence>
<feature type="non-terminal residue" evidence="1">
    <location>
        <position position="1"/>
    </location>
</feature>
<gene>
    <name evidence="1" type="ORF">AOQ84DRAFT_369335</name>
</gene>
<name>A0A8E2EP50_9PEZI</name>
<evidence type="ECO:0000313" key="2">
    <source>
        <dbReference type="Proteomes" id="UP000250140"/>
    </source>
</evidence>
<dbReference type="Proteomes" id="UP000250140">
    <property type="component" value="Unassembled WGS sequence"/>
</dbReference>